<dbReference type="InterPro" id="IPR033985">
    <property type="entry name" value="SusD-like_N"/>
</dbReference>
<evidence type="ECO:0000313" key="8">
    <source>
        <dbReference type="EMBL" id="MBL1410047.1"/>
    </source>
</evidence>
<evidence type="ECO:0000259" key="7">
    <source>
        <dbReference type="Pfam" id="PF14322"/>
    </source>
</evidence>
<sequence>MKNKYLFKYVKLQTILWSFFTISFFSCSKWLEVPAPSNQMDASEVFQDSSTANAAVMGIYSYMHNYNYTEASAFRNVVTNIGGRLSDEFRLYQSASMDEFGINVIYPENQTVLNLWSDLYQAIYFNNSLLQRIEDSQNISTKFKNQLIGEALFLRSFCYFYLLNYFGDVPLVKSIDVAVNERLPRSGKEEVYAQITKDLLEARQLMSDDYAYVDSRRGRATTWAVTALLSRVYLFTGRYDAAIEEASKVINRTDLFELSAINSVFLDNSREAIWRFNSNNGRTYIQDVFAPNQQTNNPRVVFTDSFLQSFEQGDDRAMEWLGKITAVDGKEYYYPSKYKYTTESNVNGNEADLVLRLGEQYLIRAEARARMEVPDIMGSIADLKEVRRRAGLDTEFDGINQSDLLGRIAKERRTELFAEYSHRWFDLIRTKLADEVLSAEKPLTWKAYAVKLPIPQNARNSNVTLSQNDGYPQ</sequence>
<keyword evidence="9" id="KW-1185">Reference proteome</keyword>
<evidence type="ECO:0000256" key="2">
    <source>
        <dbReference type="ARBA" id="ARBA00006275"/>
    </source>
</evidence>
<dbReference type="EMBL" id="JAERTY010000008">
    <property type="protein sequence ID" value="MBL1410047.1"/>
    <property type="molecule type" value="Genomic_DNA"/>
</dbReference>
<feature type="domain" description="SusD-like N-terminal" evidence="7">
    <location>
        <begin position="29"/>
        <end position="234"/>
    </location>
</feature>
<name>A0ABS1R7S9_9SPHI</name>
<dbReference type="RefSeq" id="WP_202103755.1">
    <property type="nucleotide sequence ID" value="NZ_JAERTY010000008.1"/>
</dbReference>
<dbReference type="Proteomes" id="UP000625283">
    <property type="component" value="Unassembled WGS sequence"/>
</dbReference>
<proteinExistence type="inferred from homology"/>
<organism evidence="8 9">
    <name type="scientific">Sphingobacterium faecale</name>
    <dbReference type="NCBI Taxonomy" id="2803775"/>
    <lineage>
        <taxon>Bacteria</taxon>
        <taxon>Pseudomonadati</taxon>
        <taxon>Bacteroidota</taxon>
        <taxon>Sphingobacteriia</taxon>
        <taxon>Sphingobacteriales</taxon>
        <taxon>Sphingobacteriaceae</taxon>
        <taxon>Sphingobacterium</taxon>
    </lineage>
</organism>
<dbReference type="PROSITE" id="PS51257">
    <property type="entry name" value="PROKAR_LIPOPROTEIN"/>
    <property type="match status" value="1"/>
</dbReference>
<keyword evidence="4" id="KW-0472">Membrane</keyword>
<dbReference type="InterPro" id="IPR011990">
    <property type="entry name" value="TPR-like_helical_dom_sf"/>
</dbReference>
<evidence type="ECO:0000256" key="3">
    <source>
        <dbReference type="ARBA" id="ARBA00022729"/>
    </source>
</evidence>
<reference evidence="8 9" key="1">
    <citation type="submission" date="2021-01" db="EMBL/GenBank/DDBJ databases">
        <title>C459-1 draft genome sequence.</title>
        <authorList>
            <person name="Zhang X.-F."/>
        </authorList>
    </citation>
    <scope>NUCLEOTIDE SEQUENCE [LARGE SCALE GENOMIC DNA]</scope>
    <source>
        <strain evidence="9">C459-1</strain>
    </source>
</reference>
<comment type="similarity">
    <text evidence="2">Belongs to the SusD family.</text>
</comment>
<dbReference type="Gene3D" id="1.25.40.390">
    <property type="match status" value="1"/>
</dbReference>
<evidence type="ECO:0000256" key="4">
    <source>
        <dbReference type="ARBA" id="ARBA00023136"/>
    </source>
</evidence>
<evidence type="ECO:0000313" key="9">
    <source>
        <dbReference type="Proteomes" id="UP000625283"/>
    </source>
</evidence>
<dbReference type="Pfam" id="PF14322">
    <property type="entry name" value="SusD-like_3"/>
    <property type="match status" value="1"/>
</dbReference>
<accession>A0ABS1R7S9</accession>
<keyword evidence="3" id="KW-0732">Signal</keyword>
<dbReference type="Pfam" id="PF07980">
    <property type="entry name" value="SusD_RagB"/>
    <property type="match status" value="1"/>
</dbReference>
<evidence type="ECO:0000259" key="6">
    <source>
        <dbReference type="Pfam" id="PF07980"/>
    </source>
</evidence>
<gene>
    <name evidence="8" type="ORF">JKG61_14930</name>
</gene>
<dbReference type="CDD" id="cd08977">
    <property type="entry name" value="SusD"/>
    <property type="match status" value="1"/>
</dbReference>
<comment type="subcellular location">
    <subcellularLocation>
        <location evidence="1">Cell outer membrane</location>
    </subcellularLocation>
</comment>
<dbReference type="SUPFAM" id="SSF48452">
    <property type="entry name" value="TPR-like"/>
    <property type="match status" value="1"/>
</dbReference>
<keyword evidence="5" id="KW-0998">Cell outer membrane</keyword>
<feature type="domain" description="RagB/SusD" evidence="6">
    <location>
        <begin position="330"/>
        <end position="471"/>
    </location>
</feature>
<dbReference type="InterPro" id="IPR012944">
    <property type="entry name" value="SusD_RagB_dom"/>
</dbReference>
<protein>
    <submittedName>
        <fullName evidence="8">RagB/SusD family nutrient uptake outer membrane protein</fullName>
    </submittedName>
</protein>
<evidence type="ECO:0000256" key="1">
    <source>
        <dbReference type="ARBA" id="ARBA00004442"/>
    </source>
</evidence>
<evidence type="ECO:0000256" key="5">
    <source>
        <dbReference type="ARBA" id="ARBA00023237"/>
    </source>
</evidence>
<comment type="caution">
    <text evidence="8">The sequence shown here is derived from an EMBL/GenBank/DDBJ whole genome shotgun (WGS) entry which is preliminary data.</text>
</comment>